<proteinExistence type="predicted"/>
<accession>A0AAD7N7I5</accession>
<sequence>MSGGVSAAPARRDRPALACQTIQDFTTGALDQFLSSKNADGQPFNVNGPWSTIDFAGQTGALLSQGEINNEIFISCDNQMDRASNQTLSFSQGYKDFIQDVNKAVPPDPPSQEMNQTTAAVTSSCYGSALTGPRSQALAIFNNASSTPTTNTSDPAFLSWASNAYPPYMNAYTACQQALTSYYAAVDSNDGDDAGVYTSAREHIQPLLDESTSSPGINMPIQATSTTGSTEGSFVPSYDIPTLNSTLIEWQNGNGLSKFSFTSASYNASSSLDTKFGGASLGITYEGANAQHSDTQSSANVGALSFNLSFAGLALLEIEQGICNATYFGSSAKPGPLAVYNSQALVGFKPSWSIQLAQSHQSNSDSSTSGGADISILGILDLGGYGGSTSNNMRYDNATNTLTIEDDSNNAYIIGFVQNTYY</sequence>
<protein>
    <submittedName>
        <fullName evidence="1">Uncharacterized protein</fullName>
    </submittedName>
</protein>
<gene>
    <name evidence="1" type="ORF">DFH07DRAFT_961499</name>
</gene>
<comment type="caution">
    <text evidence="1">The sequence shown here is derived from an EMBL/GenBank/DDBJ whole genome shotgun (WGS) entry which is preliminary data.</text>
</comment>
<evidence type="ECO:0000313" key="1">
    <source>
        <dbReference type="EMBL" id="KAJ7750080.1"/>
    </source>
</evidence>
<name>A0AAD7N7I5_9AGAR</name>
<dbReference type="EMBL" id="JARJLG010000083">
    <property type="protein sequence ID" value="KAJ7750080.1"/>
    <property type="molecule type" value="Genomic_DNA"/>
</dbReference>
<dbReference type="Proteomes" id="UP001215280">
    <property type="component" value="Unassembled WGS sequence"/>
</dbReference>
<evidence type="ECO:0000313" key="2">
    <source>
        <dbReference type="Proteomes" id="UP001215280"/>
    </source>
</evidence>
<organism evidence="1 2">
    <name type="scientific">Mycena maculata</name>
    <dbReference type="NCBI Taxonomy" id="230809"/>
    <lineage>
        <taxon>Eukaryota</taxon>
        <taxon>Fungi</taxon>
        <taxon>Dikarya</taxon>
        <taxon>Basidiomycota</taxon>
        <taxon>Agaricomycotina</taxon>
        <taxon>Agaricomycetes</taxon>
        <taxon>Agaricomycetidae</taxon>
        <taxon>Agaricales</taxon>
        <taxon>Marasmiineae</taxon>
        <taxon>Mycenaceae</taxon>
        <taxon>Mycena</taxon>
    </lineage>
</organism>
<reference evidence="1" key="1">
    <citation type="submission" date="2023-03" db="EMBL/GenBank/DDBJ databases">
        <title>Massive genome expansion in bonnet fungi (Mycena s.s.) driven by repeated elements and novel gene families across ecological guilds.</title>
        <authorList>
            <consortium name="Lawrence Berkeley National Laboratory"/>
            <person name="Harder C.B."/>
            <person name="Miyauchi S."/>
            <person name="Viragh M."/>
            <person name="Kuo A."/>
            <person name="Thoen E."/>
            <person name="Andreopoulos B."/>
            <person name="Lu D."/>
            <person name="Skrede I."/>
            <person name="Drula E."/>
            <person name="Henrissat B."/>
            <person name="Morin E."/>
            <person name="Kohler A."/>
            <person name="Barry K."/>
            <person name="LaButti K."/>
            <person name="Morin E."/>
            <person name="Salamov A."/>
            <person name="Lipzen A."/>
            <person name="Mereny Z."/>
            <person name="Hegedus B."/>
            <person name="Baldrian P."/>
            <person name="Stursova M."/>
            <person name="Weitz H."/>
            <person name="Taylor A."/>
            <person name="Grigoriev I.V."/>
            <person name="Nagy L.G."/>
            <person name="Martin F."/>
            <person name="Kauserud H."/>
        </authorList>
    </citation>
    <scope>NUCLEOTIDE SEQUENCE</scope>
    <source>
        <strain evidence="1">CBHHK188m</strain>
    </source>
</reference>
<dbReference type="AlphaFoldDB" id="A0AAD7N7I5"/>
<keyword evidence="2" id="KW-1185">Reference proteome</keyword>